<dbReference type="NCBIfam" id="NF004283">
    <property type="entry name" value="PRK05692.1"/>
    <property type="match status" value="1"/>
</dbReference>
<dbReference type="InterPro" id="IPR043594">
    <property type="entry name" value="HMGL"/>
</dbReference>
<comment type="caution">
    <text evidence="8">The sequence shown here is derived from an EMBL/GenBank/DDBJ whole genome shotgun (WGS) entry which is preliminary data.</text>
</comment>
<comment type="catalytic activity">
    <reaction evidence="6">
        <text>(3S)-3-hydroxy-3-methylglutaryl-CoA = acetoacetate + acetyl-CoA</text>
        <dbReference type="Rhea" id="RHEA:24404"/>
        <dbReference type="ChEBI" id="CHEBI:13705"/>
        <dbReference type="ChEBI" id="CHEBI:43074"/>
        <dbReference type="ChEBI" id="CHEBI:57288"/>
        <dbReference type="EC" id="4.1.3.4"/>
    </reaction>
</comment>
<evidence type="ECO:0000256" key="4">
    <source>
        <dbReference type="ARBA" id="ARBA00022723"/>
    </source>
</evidence>
<feature type="domain" description="Pyruvate carboxyltransferase" evidence="7">
    <location>
        <begin position="60"/>
        <end position="334"/>
    </location>
</feature>
<comment type="similarity">
    <text evidence="2">Belongs to the HMG-CoA lyase family.</text>
</comment>
<evidence type="ECO:0000256" key="2">
    <source>
        <dbReference type="ARBA" id="ARBA00009405"/>
    </source>
</evidence>
<comment type="pathway">
    <text evidence="1">Metabolic intermediate metabolism; (S)-3-hydroxy-3-methylglutaryl-CoA degradation; acetoacetate from (S)-3-hydroxy-3-methylglutaryl-CoA: step 1/1.</text>
</comment>
<dbReference type="InterPro" id="IPR000891">
    <property type="entry name" value="PYR_CT"/>
</dbReference>
<evidence type="ECO:0000313" key="9">
    <source>
        <dbReference type="Proteomes" id="UP000217199"/>
    </source>
</evidence>
<dbReference type="CDD" id="cd07938">
    <property type="entry name" value="DRE_TIM_HMGL"/>
    <property type="match status" value="1"/>
</dbReference>
<dbReference type="SUPFAM" id="SSF51569">
    <property type="entry name" value="Aldolase"/>
    <property type="match status" value="1"/>
</dbReference>
<dbReference type="GO" id="GO:0046872">
    <property type="term" value="F:metal ion binding"/>
    <property type="evidence" value="ECO:0007669"/>
    <property type="project" value="UniProtKB-KW"/>
</dbReference>
<reference evidence="8 9" key="1">
    <citation type="journal article" date="2017" name="Mol. Ecol.">
        <title>Comparative and population genomic landscape of Phellinus noxius: A hypervariable fungus causing root rot in trees.</title>
        <authorList>
            <person name="Chung C.L."/>
            <person name="Lee T.J."/>
            <person name="Akiba M."/>
            <person name="Lee H.H."/>
            <person name="Kuo T.H."/>
            <person name="Liu D."/>
            <person name="Ke H.M."/>
            <person name="Yokoi T."/>
            <person name="Roa M.B."/>
            <person name="Lu M.J."/>
            <person name="Chang Y.Y."/>
            <person name="Ann P.J."/>
            <person name="Tsai J.N."/>
            <person name="Chen C.Y."/>
            <person name="Tzean S.S."/>
            <person name="Ota Y."/>
            <person name="Hattori T."/>
            <person name="Sahashi N."/>
            <person name="Liou R.F."/>
            <person name="Kikuchi T."/>
            <person name="Tsai I.J."/>
        </authorList>
    </citation>
    <scope>NUCLEOTIDE SEQUENCE [LARGE SCALE GENOMIC DNA]</scope>
    <source>
        <strain evidence="8 9">FFPRI411160</strain>
    </source>
</reference>
<gene>
    <name evidence="8" type="ORF">PNOK_0639700</name>
</gene>
<keyword evidence="9" id="KW-1185">Reference proteome</keyword>
<dbReference type="Proteomes" id="UP000217199">
    <property type="component" value="Unassembled WGS sequence"/>
</dbReference>
<dbReference type="OrthoDB" id="1905920at2759"/>
<organism evidence="8 9">
    <name type="scientific">Pyrrhoderma noxium</name>
    <dbReference type="NCBI Taxonomy" id="2282107"/>
    <lineage>
        <taxon>Eukaryota</taxon>
        <taxon>Fungi</taxon>
        <taxon>Dikarya</taxon>
        <taxon>Basidiomycota</taxon>
        <taxon>Agaricomycotina</taxon>
        <taxon>Agaricomycetes</taxon>
        <taxon>Hymenochaetales</taxon>
        <taxon>Hymenochaetaceae</taxon>
        <taxon>Pyrrhoderma</taxon>
    </lineage>
</organism>
<keyword evidence="4" id="KW-0479">Metal-binding</keyword>
<sequence length="385" mass="41473">MLHNVMSRTLLTKTSPLFESVNSLRFTCVRTFASSSPRPRQTSLLSTTQPHYLSRVDDVVNIVEVGPRDGLQNEKGIIPPRVKVELINRLARAGMRTIEAGSFVSPKWVPQMAGTREVLEMMDKTPGIRYPVLVPNLRGLEDLISFLSRPESRGETDEIAVFAAATDAFSKANTNCTIPESVKRLAAVSELASRAGLRVRGYVSVVITCPYSGRVDYNVVREVTRALFEMGCYEVSLGDTTGTGSPETIRDMLNTVIGSDHSVSVDSLAGHFHDTHGTAIANIFAALETGVRTFDSSVGGLGGCPYSPGATGNVATEDVVYALTDSGYNISGISSSQKQGSTPDLAALADIGEWISKELGRENASRAGRALLASKKRKGQHENTY</sequence>
<evidence type="ECO:0000256" key="5">
    <source>
        <dbReference type="ARBA" id="ARBA00023239"/>
    </source>
</evidence>
<dbReference type="GO" id="GO:0006552">
    <property type="term" value="P:L-leucine catabolic process"/>
    <property type="evidence" value="ECO:0007669"/>
    <property type="project" value="TreeGrafter"/>
</dbReference>
<dbReference type="FunFam" id="3.20.20.70:FF:000201">
    <property type="entry name" value="Hydroxymethylglutaryl-CoA lyase"/>
    <property type="match status" value="1"/>
</dbReference>
<accession>A0A286UE86</accession>
<dbReference type="GO" id="GO:0004419">
    <property type="term" value="F:hydroxymethylglutaryl-CoA lyase activity"/>
    <property type="evidence" value="ECO:0007669"/>
    <property type="project" value="UniProtKB-EC"/>
</dbReference>
<evidence type="ECO:0000256" key="6">
    <source>
        <dbReference type="ARBA" id="ARBA00049877"/>
    </source>
</evidence>
<evidence type="ECO:0000259" key="7">
    <source>
        <dbReference type="PROSITE" id="PS50991"/>
    </source>
</evidence>
<dbReference type="PROSITE" id="PS50991">
    <property type="entry name" value="PYR_CT"/>
    <property type="match status" value="1"/>
</dbReference>
<dbReference type="UniPathway" id="UPA00896">
    <property type="reaction ID" value="UER00863"/>
</dbReference>
<evidence type="ECO:0000313" key="8">
    <source>
        <dbReference type="EMBL" id="PAV17911.1"/>
    </source>
</evidence>
<dbReference type="InParanoid" id="A0A286UE86"/>
<proteinExistence type="inferred from homology"/>
<dbReference type="GO" id="GO:0046951">
    <property type="term" value="P:ketone body biosynthetic process"/>
    <property type="evidence" value="ECO:0007669"/>
    <property type="project" value="TreeGrafter"/>
</dbReference>
<dbReference type="Gene3D" id="3.20.20.70">
    <property type="entry name" value="Aldolase class I"/>
    <property type="match status" value="1"/>
</dbReference>
<evidence type="ECO:0000256" key="3">
    <source>
        <dbReference type="ARBA" id="ARBA00012910"/>
    </source>
</evidence>
<evidence type="ECO:0000256" key="1">
    <source>
        <dbReference type="ARBA" id="ARBA00005143"/>
    </source>
</evidence>
<dbReference type="AlphaFoldDB" id="A0A286UE86"/>
<dbReference type="EMBL" id="NBII01000006">
    <property type="protein sequence ID" value="PAV17911.1"/>
    <property type="molecule type" value="Genomic_DNA"/>
</dbReference>
<dbReference type="Pfam" id="PF00682">
    <property type="entry name" value="HMGL-like"/>
    <property type="match status" value="1"/>
</dbReference>
<dbReference type="STRING" id="2282107.A0A286UE86"/>
<keyword evidence="5" id="KW-0456">Lyase</keyword>
<name>A0A286UE86_9AGAM</name>
<dbReference type="PANTHER" id="PTHR42738">
    <property type="entry name" value="HYDROXYMETHYLGLUTARYL-COA LYASE"/>
    <property type="match status" value="1"/>
</dbReference>
<dbReference type="PANTHER" id="PTHR42738:SF7">
    <property type="entry name" value="HYDROXYMETHYLGLUTARYL-COA LYASE"/>
    <property type="match status" value="1"/>
</dbReference>
<dbReference type="InterPro" id="IPR013785">
    <property type="entry name" value="Aldolase_TIM"/>
</dbReference>
<dbReference type="EC" id="4.1.3.4" evidence="3"/>
<protein>
    <recommendedName>
        <fullName evidence="3">hydroxymethylglutaryl-CoA lyase</fullName>
        <ecNumber evidence="3">4.1.3.4</ecNumber>
    </recommendedName>
</protein>